<dbReference type="Gene3D" id="1.10.510.10">
    <property type="entry name" value="Transferase(Phosphotransferase) domain 1"/>
    <property type="match status" value="1"/>
</dbReference>
<protein>
    <recommendedName>
        <fullName evidence="1">Protein kinase domain-containing protein</fullName>
    </recommendedName>
</protein>
<evidence type="ECO:0000259" key="1">
    <source>
        <dbReference type="PROSITE" id="PS50011"/>
    </source>
</evidence>
<keyword evidence="3" id="KW-1185">Reference proteome</keyword>
<dbReference type="GO" id="GO:0005524">
    <property type="term" value="F:ATP binding"/>
    <property type="evidence" value="ECO:0007669"/>
    <property type="project" value="InterPro"/>
</dbReference>
<gene>
    <name evidence="2" type="ORF">Vbra_3907</name>
</gene>
<feature type="domain" description="Protein kinase" evidence="1">
    <location>
        <begin position="1"/>
        <end position="92"/>
    </location>
</feature>
<dbReference type="GO" id="GO:0004672">
    <property type="term" value="F:protein kinase activity"/>
    <property type="evidence" value="ECO:0007669"/>
    <property type="project" value="InterPro"/>
</dbReference>
<proteinExistence type="predicted"/>
<dbReference type="PROSITE" id="PS50011">
    <property type="entry name" value="PROTEIN_KINASE_DOM"/>
    <property type="match status" value="1"/>
</dbReference>
<organism evidence="2 3">
    <name type="scientific">Vitrella brassicaformis (strain CCMP3155)</name>
    <dbReference type="NCBI Taxonomy" id="1169540"/>
    <lineage>
        <taxon>Eukaryota</taxon>
        <taxon>Sar</taxon>
        <taxon>Alveolata</taxon>
        <taxon>Colpodellida</taxon>
        <taxon>Vitrellaceae</taxon>
        <taxon>Vitrella</taxon>
    </lineage>
</organism>
<dbReference type="InParanoid" id="A0A0G4EIS2"/>
<evidence type="ECO:0000313" key="2">
    <source>
        <dbReference type="EMBL" id="CEL96914.1"/>
    </source>
</evidence>
<dbReference type="EMBL" id="CDMY01000249">
    <property type="protein sequence ID" value="CEL96914.1"/>
    <property type="molecule type" value="Genomic_DNA"/>
</dbReference>
<accession>A0A0G4EIS2</accession>
<evidence type="ECO:0000313" key="3">
    <source>
        <dbReference type="Proteomes" id="UP000041254"/>
    </source>
</evidence>
<name>A0A0G4EIS2_VITBC</name>
<dbReference type="InterPro" id="IPR011009">
    <property type="entry name" value="Kinase-like_dom_sf"/>
</dbReference>
<sequence>MAPEAFRNSCAREILDETATSYIFASTNTDSDKVDVWALGGILVVLHGGPPPFEALRDWQISQAVVNDRKIPDIPANLPKHTKNAIKAKHHK</sequence>
<dbReference type="SUPFAM" id="SSF56112">
    <property type="entry name" value="Protein kinase-like (PK-like)"/>
    <property type="match status" value="1"/>
</dbReference>
<dbReference type="InterPro" id="IPR000719">
    <property type="entry name" value="Prot_kinase_dom"/>
</dbReference>
<dbReference type="AlphaFoldDB" id="A0A0G4EIS2"/>
<dbReference type="Proteomes" id="UP000041254">
    <property type="component" value="Unassembled WGS sequence"/>
</dbReference>
<reference evidence="2 3" key="1">
    <citation type="submission" date="2014-11" db="EMBL/GenBank/DDBJ databases">
        <authorList>
            <person name="Zhu J."/>
            <person name="Qi W."/>
            <person name="Song R."/>
        </authorList>
    </citation>
    <scope>NUCLEOTIDE SEQUENCE [LARGE SCALE GENOMIC DNA]</scope>
</reference>
<dbReference type="VEuPathDB" id="CryptoDB:Vbra_3907"/>
<dbReference type="OrthoDB" id="339325at2759"/>